<evidence type="ECO:0000259" key="6">
    <source>
        <dbReference type="PROSITE" id="PS52002"/>
    </source>
</evidence>
<dbReference type="PROSITE" id="PS51536">
    <property type="entry name" value="TFG"/>
    <property type="match status" value="1"/>
</dbReference>
<protein>
    <recommendedName>
        <fullName evidence="9">Protein decapping 5-like</fullName>
    </recommendedName>
</protein>
<dbReference type="GO" id="GO:0003729">
    <property type="term" value="F:mRNA binding"/>
    <property type="evidence" value="ECO:0007669"/>
    <property type="project" value="TreeGrafter"/>
</dbReference>
<feature type="domain" description="DFDF" evidence="3">
    <location>
        <begin position="451"/>
        <end position="487"/>
    </location>
</feature>
<evidence type="ECO:0000259" key="5">
    <source>
        <dbReference type="PROSITE" id="PS51536"/>
    </source>
</evidence>
<evidence type="ECO:0000313" key="7">
    <source>
        <dbReference type="EMBL" id="KAJ8422743.1"/>
    </source>
</evidence>
<feature type="short sequence motif" description="FFD box" evidence="1">
    <location>
        <begin position="511"/>
        <end position="526"/>
    </location>
</feature>
<dbReference type="CDD" id="cd01736">
    <property type="entry name" value="LSm14_N"/>
    <property type="match status" value="1"/>
</dbReference>
<evidence type="ECO:0000259" key="4">
    <source>
        <dbReference type="PROSITE" id="PS51513"/>
    </source>
</evidence>
<sequence length="594" mass="62795">MAPEASRSTGPADSYIGSLISLTSKSEIRYEGVLFNINTEEASIGLRNVRSFGTEGRRKDGAQVPASDKVYEYIVFRGSDIKDLQVKSSPPVQTTTPIHNDPAIIQSHYAAPTAPPALPGASASASASSSSVSSASGSLSDFSMQTLSGVPRSDFQTSIPLFAPGGGLASWNGSTPITTNGSGLSVPVYWQGYYGPSGALQAHQPSLFRPGQGLSMPPSMQSPSLQQPVQYPTLNSFLPAGVSNLSATQSMEFPPPLLQPIVSSTVSMQSNVLPAQSSALDVDSSLNVIASKAPAQVVPAVSHNVNPSVSPALPNVLDKTTVSSLLPNQAKPASSPSVPFNGLSESLSTVGGTSSSPALVTPGQFLQPGCTVSQAPQIAQKDVEVVQVSSLASAPPPAAAAAAAATVSTEAQAPLLPLPSPSNAKVNGVASHSMHTRYVNRDGRDRGRGNEFARPVANFTEDFDFEAMNEKFKKDEVWGHLGKNKARADDGLDPQDEDEVDIDMPKIDVKPLYKKDEFFDTLSCNALDHDSRNGRPRFSEQRRLDTETFGDFPRNWGYRGGRGPGRGGRSRGGYYGRGYGYVGRGRGHNMYRPI</sequence>
<dbReference type="InterPro" id="IPR019050">
    <property type="entry name" value="FDF_dom"/>
</dbReference>
<dbReference type="SMART" id="SM01271">
    <property type="entry name" value="LSM14"/>
    <property type="match status" value="1"/>
</dbReference>
<dbReference type="InterPro" id="IPR025609">
    <property type="entry name" value="Lsm14-like_N"/>
</dbReference>
<dbReference type="InterPro" id="IPR047575">
    <property type="entry name" value="Sm"/>
</dbReference>
<dbReference type="InterPro" id="IPR025762">
    <property type="entry name" value="DFDF"/>
</dbReference>
<dbReference type="PROSITE" id="PS51512">
    <property type="entry name" value="DFDF"/>
    <property type="match status" value="1"/>
</dbReference>
<evidence type="ECO:0000256" key="1">
    <source>
        <dbReference type="PROSITE-ProRule" id="PRU00846"/>
    </source>
</evidence>
<accession>A0A9Q1GMJ3</accession>
<dbReference type="PANTHER" id="PTHR13586:SF0">
    <property type="entry name" value="TRAILER HITCH, ISOFORM H"/>
    <property type="match status" value="1"/>
</dbReference>
<name>A0A9Q1GMJ3_9CARY</name>
<dbReference type="Proteomes" id="UP001153076">
    <property type="component" value="Unassembled WGS sequence"/>
</dbReference>
<dbReference type="Pfam" id="PF12701">
    <property type="entry name" value="LSM14"/>
    <property type="match status" value="1"/>
</dbReference>
<dbReference type="GO" id="GO:0033962">
    <property type="term" value="P:P-body assembly"/>
    <property type="evidence" value="ECO:0007669"/>
    <property type="project" value="TreeGrafter"/>
</dbReference>
<dbReference type="InterPro" id="IPR010920">
    <property type="entry name" value="LSM_dom_sf"/>
</dbReference>
<dbReference type="InterPro" id="IPR025761">
    <property type="entry name" value="FFD_box"/>
</dbReference>
<feature type="domain" description="TFG box profile" evidence="5">
    <location>
        <begin position="533"/>
        <end position="553"/>
    </location>
</feature>
<organism evidence="7 8">
    <name type="scientific">Carnegiea gigantea</name>
    <dbReference type="NCBI Taxonomy" id="171969"/>
    <lineage>
        <taxon>Eukaryota</taxon>
        <taxon>Viridiplantae</taxon>
        <taxon>Streptophyta</taxon>
        <taxon>Embryophyta</taxon>
        <taxon>Tracheophyta</taxon>
        <taxon>Spermatophyta</taxon>
        <taxon>Magnoliopsida</taxon>
        <taxon>eudicotyledons</taxon>
        <taxon>Gunneridae</taxon>
        <taxon>Pentapetalae</taxon>
        <taxon>Caryophyllales</taxon>
        <taxon>Cactineae</taxon>
        <taxon>Cactaceae</taxon>
        <taxon>Cactoideae</taxon>
        <taxon>Echinocereeae</taxon>
        <taxon>Carnegiea</taxon>
    </lineage>
</organism>
<feature type="domain" description="FFD box profile" evidence="4">
    <location>
        <begin position="511"/>
        <end position="526"/>
    </location>
</feature>
<gene>
    <name evidence="7" type="ORF">Cgig2_015551</name>
</gene>
<feature type="short sequence motif" description="TFG box" evidence="2">
    <location>
        <begin position="533"/>
        <end position="553"/>
    </location>
</feature>
<dbReference type="PROSITE" id="PS51513">
    <property type="entry name" value="FFD"/>
    <property type="match status" value="1"/>
</dbReference>
<evidence type="ECO:0008006" key="9">
    <source>
        <dbReference type="Google" id="ProtNLM"/>
    </source>
</evidence>
<dbReference type="SUPFAM" id="SSF50182">
    <property type="entry name" value="Sm-like ribonucleoproteins"/>
    <property type="match status" value="1"/>
</dbReference>
<dbReference type="GO" id="GO:0034063">
    <property type="term" value="P:stress granule assembly"/>
    <property type="evidence" value="ECO:0007669"/>
    <property type="project" value="TreeGrafter"/>
</dbReference>
<reference evidence="7" key="1">
    <citation type="submission" date="2022-04" db="EMBL/GenBank/DDBJ databases">
        <title>Carnegiea gigantea Genome sequencing and assembly v2.</title>
        <authorList>
            <person name="Copetti D."/>
            <person name="Sanderson M.J."/>
            <person name="Burquez A."/>
            <person name="Wojciechowski M.F."/>
        </authorList>
    </citation>
    <scope>NUCLEOTIDE SEQUENCE</scope>
    <source>
        <strain evidence="7">SGP5-SGP5p</strain>
        <tissue evidence="7">Aerial part</tissue>
    </source>
</reference>
<dbReference type="PROSITE" id="PS52002">
    <property type="entry name" value="SM"/>
    <property type="match status" value="1"/>
</dbReference>
<dbReference type="GO" id="GO:0000932">
    <property type="term" value="C:P-body"/>
    <property type="evidence" value="ECO:0007669"/>
    <property type="project" value="TreeGrafter"/>
</dbReference>
<keyword evidence="8" id="KW-1185">Reference proteome</keyword>
<evidence type="ECO:0000256" key="2">
    <source>
        <dbReference type="PROSITE-ProRule" id="PRU00869"/>
    </source>
</evidence>
<dbReference type="SMART" id="SM01199">
    <property type="entry name" value="FDF"/>
    <property type="match status" value="1"/>
</dbReference>
<dbReference type="EMBL" id="JAKOGI010002162">
    <property type="protein sequence ID" value="KAJ8422743.1"/>
    <property type="molecule type" value="Genomic_DNA"/>
</dbReference>
<comment type="caution">
    <text evidence="7">The sequence shown here is derived from an EMBL/GenBank/DDBJ whole genome shotgun (WGS) entry which is preliminary data.</text>
</comment>
<dbReference type="AlphaFoldDB" id="A0A9Q1GMJ3"/>
<proteinExistence type="predicted"/>
<dbReference type="Pfam" id="PF09532">
    <property type="entry name" value="FDF"/>
    <property type="match status" value="1"/>
</dbReference>
<dbReference type="PANTHER" id="PTHR13586">
    <property type="entry name" value="SCD6 PROTEIN-RELATED"/>
    <property type="match status" value="1"/>
</dbReference>
<dbReference type="InterPro" id="IPR025768">
    <property type="entry name" value="TFG_box"/>
</dbReference>
<evidence type="ECO:0000259" key="3">
    <source>
        <dbReference type="PROSITE" id="PS51512"/>
    </source>
</evidence>
<evidence type="ECO:0000313" key="8">
    <source>
        <dbReference type="Proteomes" id="UP001153076"/>
    </source>
</evidence>
<dbReference type="Gene3D" id="2.30.30.100">
    <property type="match status" value="1"/>
</dbReference>
<feature type="domain" description="Sm" evidence="6">
    <location>
        <begin position="7"/>
        <end position="90"/>
    </location>
</feature>
<dbReference type="OrthoDB" id="21539at2759"/>